<dbReference type="InterPro" id="IPR003961">
    <property type="entry name" value="FN3_dom"/>
</dbReference>
<feature type="domain" description="Ig-like" evidence="5">
    <location>
        <begin position="158"/>
        <end position="252"/>
    </location>
</feature>
<dbReference type="PROSITE" id="PS50853">
    <property type="entry name" value="FN3"/>
    <property type="match status" value="1"/>
</dbReference>
<evidence type="ECO:0000256" key="2">
    <source>
        <dbReference type="ARBA" id="ARBA00023136"/>
    </source>
</evidence>
<dbReference type="SUPFAM" id="SSF49265">
    <property type="entry name" value="Fibronectin type III"/>
    <property type="match status" value="1"/>
</dbReference>
<dbReference type="PANTHER" id="PTHR23278:SF19">
    <property type="entry name" value="OBSCURIN"/>
    <property type="match status" value="1"/>
</dbReference>
<dbReference type="InterPro" id="IPR013783">
    <property type="entry name" value="Ig-like_fold"/>
</dbReference>
<evidence type="ECO:0000313" key="7">
    <source>
        <dbReference type="EMBL" id="CAH0390437.1"/>
    </source>
</evidence>
<gene>
    <name evidence="7" type="ORF">BEMITA_LOCUS9158</name>
</gene>
<dbReference type="CDD" id="cd00096">
    <property type="entry name" value="Ig"/>
    <property type="match status" value="2"/>
</dbReference>
<feature type="domain" description="Ig-like" evidence="5">
    <location>
        <begin position="56"/>
        <end position="151"/>
    </location>
</feature>
<feature type="domain" description="Ig-like" evidence="5">
    <location>
        <begin position="257"/>
        <end position="351"/>
    </location>
</feature>
<dbReference type="GO" id="GO:0016020">
    <property type="term" value="C:membrane"/>
    <property type="evidence" value="ECO:0007669"/>
    <property type="project" value="UniProtKB-SubCell"/>
</dbReference>
<name>A0A9P0AF36_BEMTA</name>
<evidence type="ECO:0000256" key="3">
    <source>
        <dbReference type="ARBA" id="ARBA00023157"/>
    </source>
</evidence>
<keyword evidence="3" id="KW-1015">Disulfide bond</keyword>
<feature type="transmembrane region" description="Helical" evidence="4">
    <location>
        <begin position="563"/>
        <end position="585"/>
    </location>
</feature>
<dbReference type="InterPro" id="IPR013162">
    <property type="entry name" value="CD80_C2-set"/>
</dbReference>
<evidence type="ECO:0000256" key="4">
    <source>
        <dbReference type="SAM" id="Phobius"/>
    </source>
</evidence>
<dbReference type="PANTHER" id="PTHR23278">
    <property type="entry name" value="SIDESTEP PROTEIN"/>
    <property type="match status" value="1"/>
</dbReference>
<keyword evidence="2 4" id="KW-0472">Membrane</keyword>
<dbReference type="SUPFAM" id="SSF48726">
    <property type="entry name" value="Immunoglobulin"/>
    <property type="match status" value="5"/>
</dbReference>
<feature type="domain" description="Ig-like" evidence="5">
    <location>
        <begin position="358"/>
        <end position="447"/>
    </location>
</feature>
<dbReference type="PROSITE" id="PS50835">
    <property type="entry name" value="IG_LIKE"/>
    <property type="match status" value="4"/>
</dbReference>
<dbReference type="EMBL" id="OU963866">
    <property type="protein sequence ID" value="CAH0390437.1"/>
    <property type="molecule type" value="Genomic_DNA"/>
</dbReference>
<evidence type="ECO:0000259" key="5">
    <source>
        <dbReference type="PROSITE" id="PS50835"/>
    </source>
</evidence>
<comment type="subcellular location">
    <subcellularLocation>
        <location evidence="1">Membrane</location>
        <topology evidence="1">Single-pass membrane protein</topology>
    </subcellularLocation>
</comment>
<keyword evidence="4" id="KW-1133">Transmembrane helix</keyword>
<dbReference type="AlphaFoldDB" id="A0A9P0AF36"/>
<dbReference type="InterPro" id="IPR036116">
    <property type="entry name" value="FN3_sf"/>
</dbReference>
<protein>
    <recommendedName>
        <fullName evidence="9">Nephrin</fullName>
    </recommendedName>
</protein>
<keyword evidence="4" id="KW-0812">Transmembrane</keyword>
<reference evidence="7" key="1">
    <citation type="submission" date="2021-12" db="EMBL/GenBank/DDBJ databases">
        <authorList>
            <person name="King R."/>
        </authorList>
    </citation>
    <scope>NUCLEOTIDE SEQUENCE</scope>
</reference>
<dbReference type="InterPro" id="IPR003598">
    <property type="entry name" value="Ig_sub2"/>
</dbReference>
<evidence type="ECO:0000256" key="1">
    <source>
        <dbReference type="ARBA" id="ARBA00004167"/>
    </source>
</evidence>
<sequence length="777" mass="86079">MEGRAYFRTLTEPATLSLDDITEEDEGLYRCRVDFKKSPTRNTKVQLSVIVPPGKPKIYEKGKELLSISGPHEEGSSLTLKCIVSGGKPKPSVIWWRGEAMVDSSDSETAYPDVKDNQLTISRLNRSDLGAVYTCQASNNNISQPLSASVSIEMHFKPLSASILSSRQPLSVDRKYEIVCQSVESRPPAKISWWKGNKRLDTSVEEISPDGNFTTSTLTFTPTLSDDGKSLTCRAENAHVRAGFEEDSWKLIIHYAPMLDLVLGAKLNPEDIEEGDDVYFKCRIRANPPAYKVTWKHDGRSIMHNPKSGIILGNEDMALQGVRRQQAGNYSCIASNVEGDSESNIYQLKIMFKPTCKPEQKRVYGVARHEDAKVICEVDSYPPPDSFRWSFNNTAETIEVPQSRYSSGEKRRSLSILTYKPVSEMDYGSVMCWATNTAGSQKEPCVFHIVAAGKPDPPYNCSLSNQTANSLEVECLEGFDGGLTQIFILEVFDLQTNTLEANLSSPSRCVFLVNDLMPGKLLRIRIFATNGKGRSESIYLEGFTLNTAEKQTGMPANFELTPVLGAVLLLSVIILIVTLVGIALLRARTTHSSRIPITRPSDLALVKDKTNVPLRSNIQNLYDDKNPDVIPCNNKDSDYQLVNGSNCDVGSKQSTLSNKFNLSSSGNITPNKQTDLYDSFKRMPPLGIQNKDITYAELSLPKSNSQENHGLNHIPNKDELTIYAQIDHSSWAVPYSDKGSPPPLLFSPGSVTTLPSLHREIVTVRTPLMANQQESCV</sequence>
<dbReference type="CDD" id="cd00063">
    <property type="entry name" value="FN3"/>
    <property type="match status" value="1"/>
</dbReference>
<dbReference type="InterPro" id="IPR036179">
    <property type="entry name" value="Ig-like_dom_sf"/>
</dbReference>
<organism evidence="7 8">
    <name type="scientific">Bemisia tabaci</name>
    <name type="common">Sweetpotato whitefly</name>
    <name type="synonym">Aleurodes tabaci</name>
    <dbReference type="NCBI Taxonomy" id="7038"/>
    <lineage>
        <taxon>Eukaryota</taxon>
        <taxon>Metazoa</taxon>
        <taxon>Ecdysozoa</taxon>
        <taxon>Arthropoda</taxon>
        <taxon>Hexapoda</taxon>
        <taxon>Insecta</taxon>
        <taxon>Pterygota</taxon>
        <taxon>Neoptera</taxon>
        <taxon>Paraneoptera</taxon>
        <taxon>Hemiptera</taxon>
        <taxon>Sternorrhyncha</taxon>
        <taxon>Aleyrodoidea</taxon>
        <taxon>Aleyrodidae</taxon>
        <taxon>Aleyrodinae</taxon>
        <taxon>Bemisia</taxon>
    </lineage>
</organism>
<dbReference type="Pfam" id="PF13927">
    <property type="entry name" value="Ig_3"/>
    <property type="match status" value="3"/>
</dbReference>
<dbReference type="SMART" id="SM00409">
    <property type="entry name" value="IG"/>
    <property type="match status" value="4"/>
</dbReference>
<keyword evidence="8" id="KW-1185">Reference proteome</keyword>
<evidence type="ECO:0008006" key="9">
    <source>
        <dbReference type="Google" id="ProtNLM"/>
    </source>
</evidence>
<evidence type="ECO:0000313" key="8">
    <source>
        <dbReference type="Proteomes" id="UP001152759"/>
    </source>
</evidence>
<dbReference type="Pfam" id="PF08205">
    <property type="entry name" value="C2-set_2"/>
    <property type="match status" value="1"/>
</dbReference>
<dbReference type="Proteomes" id="UP001152759">
    <property type="component" value="Chromosome 5"/>
</dbReference>
<proteinExistence type="predicted"/>
<dbReference type="SMART" id="SM00408">
    <property type="entry name" value="IGc2"/>
    <property type="match status" value="3"/>
</dbReference>
<dbReference type="InterPro" id="IPR007110">
    <property type="entry name" value="Ig-like_dom"/>
</dbReference>
<dbReference type="InterPro" id="IPR003599">
    <property type="entry name" value="Ig_sub"/>
</dbReference>
<accession>A0A9P0AF36</accession>
<feature type="domain" description="Fibronectin type-III" evidence="6">
    <location>
        <begin position="457"/>
        <end position="550"/>
    </location>
</feature>
<evidence type="ECO:0000259" key="6">
    <source>
        <dbReference type="PROSITE" id="PS50853"/>
    </source>
</evidence>
<dbReference type="Gene3D" id="2.60.40.10">
    <property type="entry name" value="Immunoglobulins"/>
    <property type="match status" value="6"/>
</dbReference>